<protein>
    <recommendedName>
        <fullName evidence="1">Aminoglycoside phosphotransferase domain-containing protein</fullName>
    </recommendedName>
</protein>
<dbReference type="OrthoDB" id="5412996at2759"/>
<dbReference type="InterPro" id="IPR051678">
    <property type="entry name" value="AGP_Transferase"/>
</dbReference>
<dbReference type="InterPro" id="IPR002575">
    <property type="entry name" value="Aminoglycoside_PTrfase"/>
</dbReference>
<comment type="caution">
    <text evidence="2">The sequence shown here is derived from an EMBL/GenBank/DDBJ whole genome shotgun (WGS) entry which is preliminary data.</text>
</comment>
<organism evidence="2 3">
    <name type="scientific">Botryosphaeria dothidea</name>
    <dbReference type="NCBI Taxonomy" id="55169"/>
    <lineage>
        <taxon>Eukaryota</taxon>
        <taxon>Fungi</taxon>
        <taxon>Dikarya</taxon>
        <taxon>Ascomycota</taxon>
        <taxon>Pezizomycotina</taxon>
        <taxon>Dothideomycetes</taxon>
        <taxon>Dothideomycetes incertae sedis</taxon>
        <taxon>Botryosphaeriales</taxon>
        <taxon>Botryosphaeriaceae</taxon>
        <taxon>Botryosphaeria</taxon>
    </lineage>
</organism>
<evidence type="ECO:0000259" key="1">
    <source>
        <dbReference type="Pfam" id="PF01636"/>
    </source>
</evidence>
<dbReference type="AlphaFoldDB" id="A0A8H4NDN4"/>
<feature type="domain" description="Aminoglycoside phosphotransferase" evidence="1">
    <location>
        <begin position="2"/>
        <end position="213"/>
    </location>
</feature>
<accession>A0A8H4NDN4</accession>
<dbReference type="PANTHER" id="PTHR21310:SF37">
    <property type="entry name" value="AMINOGLYCOSIDE PHOSPHOTRANSFERASE DOMAIN-CONTAINING PROTEIN"/>
    <property type="match status" value="1"/>
</dbReference>
<dbReference type="InterPro" id="IPR011009">
    <property type="entry name" value="Kinase-like_dom_sf"/>
</dbReference>
<sequence>MRLLREKTTIPVPKVHGWGFSDVNPFGLGPFIIMDYIEGHPLGTLWEDPNQDRLLRPNIDEQDLRKVYRQISRHLLELSRLQFTEIGSLDIGDDGTPLVRRPPLTLKMQEIEAHGGVKVGDSKTPFSSWTEYFTYVADQDLKHLNEQPNSVDDAQDARDKFVFRRLFRDAIPSFVSNEHGKEGSRLLNDDFRFGNILVKSQTDLSIVAVLDWEWTYTAPY</sequence>
<dbReference type="Pfam" id="PF01636">
    <property type="entry name" value="APH"/>
    <property type="match status" value="1"/>
</dbReference>
<dbReference type="Gene3D" id="3.90.1200.10">
    <property type="match status" value="1"/>
</dbReference>
<dbReference type="PANTHER" id="PTHR21310">
    <property type="entry name" value="AMINOGLYCOSIDE PHOSPHOTRANSFERASE-RELATED-RELATED"/>
    <property type="match status" value="1"/>
</dbReference>
<reference evidence="2" key="1">
    <citation type="submission" date="2020-04" db="EMBL/GenBank/DDBJ databases">
        <title>Genome Assembly and Annotation of Botryosphaeria dothidea sdau 11-99, a Latent Pathogen of Apple Fruit Ring Rot in China.</title>
        <authorList>
            <person name="Yu C."/>
            <person name="Diao Y."/>
            <person name="Lu Q."/>
            <person name="Zhao J."/>
            <person name="Cui S."/>
            <person name="Peng C."/>
            <person name="He B."/>
            <person name="Liu H."/>
        </authorList>
    </citation>
    <scope>NUCLEOTIDE SEQUENCE [LARGE SCALE GENOMIC DNA]</scope>
    <source>
        <strain evidence="2">Sdau11-99</strain>
    </source>
</reference>
<name>A0A8H4NDN4_9PEZI</name>
<dbReference type="EMBL" id="WWBZ02000010">
    <property type="protein sequence ID" value="KAF4311352.1"/>
    <property type="molecule type" value="Genomic_DNA"/>
</dbReference>
<proteinExistence type="predicted"/>
<keyword evidence="3" id="KW-1185">Reference proteome</keyword>
<evidence type="ECO:0000313" key="3">
    <source>
        <dbReference type="Proteomes" id="UP000572817"/>
    </source>
</evidence>
<evidence type="ECO:0000313" key="2">
    <source>
        <dbReference type="EMBL" id="KAF4311352.1"/>
    </source>
</evidence>
<dbReference type="SUPFAM" id="SSF56112">
    <property type="entry name" value="Protein kinase-like (PK-like)"/>
    <property type="match status" value="1"/>
</dbReference>
<gene>
    <name evidence="2" type="ORF">GTA08_BOTSDO13127</name>
</gene>
<dbReference type="Proteomes" id="UP000572817">
    <property type="component" value="Unassembled WGS sequence"/>
</dbReference>